<dbReference type="Pfam" id="PF00188">
    <property type="entry name" value="CAP"/>
    <property type="match status" value="1"/>
</dbReference>
<dbReference type="EMBL" id="JAPMIV010000008">
    <property type="protein sequence ID" value="MDV6374295.1"/>
    <property type="molecule type" value="Genomic_DNA"/>
</dbReference>
<dbReference type="InterPro" id="IPR035940">
    <property type="entry name" value="CAP_sf"/>
</dbReference>
<protein>
    <submittedName>
        <fullName evidence="4">CAP domain-containing protein</fullName>
    </submittedName>
</protein>
<dbReference type="SUPFAM" id="SSF49373">
    <property type="entry name" value="Invasin/intimin cell-adhesion fragments"/>
    <property type="match status" value="1"/>
</dbReference>
<dbReference type="PANTHER" id="PTHR31157">
    <property type="entry name" value="SCP DOMAIN-CONTAINING PROTEIN"/>
    <property type="match status" value="1"/>
</dbReference>
<evidence type="ECO:0000313" key="4">
    <source>
        <dbReference type="EMBL" id="MDV6374295.1"/>
    </source>
</evidence>
<dbReference type="RefSeq" id="WP_317639610.1">
    <property type="nucleotide sequence ID" value="NZ_JAPMIV010000008.1"/>
</dbReference>
<dbReference type="InterPro" id="IPR008964">
    <property type="entry name" value="Invasin/intimin_cell_adhesion"/>
</dbReference>
<dbReference type="Pfam" id="PF02368">
    <property type="entry name" value="Big_2"/>
    <property type="match status" value="1"/>
</dbReference>
<feature type="domain" description="BIG2" evidence="3">
    <location>
        <begin position="36"/>
        <end position="90"/>
    </location>
</feature>
<keyword evidence="5" id="KW-1185">Reference proteome</keyword>
<dbReference type="SUPFAM" id="SSF55797">
    <property type="entry name" value="PR-1-like"/>
    <property type="match status" value="1"/>
</dbReference>
<dbReference type="Proteomes" id="UP001276150">
    <property type="component" value="Unassembled WGS sequence"/>
</dbReference>
<evidence type="ECO:0000259" key="2">
    <source>
        <dbReference type="Pfam" id="PF00188"/>
    </source>
</evidence>
<proteinExistence type="predicted"/>
<name>A0ABU4DPG3_9DEIO</name>
<dbReference type="InterPro" id="IPR014044">
    <property type="entry name" value="CAP_dom"/>
</dbReference>
<reference evidence="4 5" key="1">
    <citation type="submission" date="2022-11" db="EMBL/GenBank/DDBJ databases">
        <title>Deinococcus ZS9-10, Low Temperature and Draught-tolerating, UV-resistant Bacteria from Continental Antarctica.</title>
        <authorList>
            <person name="Cheng L."/>
        </authorList>
    </citation>
    <scope>NUCLEOTIDE SEQUENCE [LARGE SCALE GENOMIC DNA]</scope>
    <source>
        <strain evidence="4 5">ZS9-10</strain>
    </source>
</reference>
<feature type="signal peptide" evidence="1">
    <location>
        <begin position="1"/>
        <end position="20"/>
    </location>
</feature>
<feature type="chain" id="PRO_5046983685" evidence="1">
    <location>
        <begin position="21"/>
        <end position="253"/>
    </location>
</feature>
<sequence>MRRLSPILLTLGILNLAACAPQTDRPSSFGPEVLATSLSRGQTMQLEVTLNGRSVPAKDLKWSSSNPRVVSVSAQGVARADDTGEAAVKANQTSSGRTLAEFRMKVSAPPPVTPQRLDTLTRQVLELTNEVRSKKQTCGSQSYPPAPPLQAESRLGKAAQGHAANMADRDYFSHTSQDGRTLKDRVNATGYPWRSIAENIAAGQTGAQEVVTGWLNSEGHCHNLMNADYREIGIGLAQDKGGRRYWVQDFGSR</sequence>
<dbReference type="Gene3D" id="3.40.33.10">
    <property type="entry name" value="CAP"/>
    <property type="match status" value="1"/>
</dbReference>
<dbReference type="Gene3D" id="2.60.40.1080">
    <property type="match status" value="1"/>
</dbReference>
<evidence type="ECO:0000313" key="5">
    <source>
        <dbReference type="Proteomes" id="UP001276150"/>
    </source>
</evidence>
<keyword evidence="1" id="KW-0732">Signal</keyword>
<evidence type="ECO:0000259" key="3">
    <source>
        <dbReference type="Pfam" id="PF02368"/>
    </source>
</evidence>
<dbReference type="InterPro" id="IPR003343">
    <property type="entry name" value="Big_2"/>
</dbReference>
<feature type="domain" description="SCP" evidence="2">
    <location>
        <begin position="125"/>
        <end position="250"/>
    </location>
</feature>
<accession>A0ABU4DPG3</accession>
<gene>
    <name evidence="4" type="ORF">ORD21_06785</name>
</gene>
<evidence type="ECO:0000256" key="1">
    <source>
        <dbReference type="SAM" id="SignalP"/>
    </source>
</evidence>
<dbReference type="CDD" id="cd05379">
    <property type="entry name" value="CAP_bacterial"/>
    <property type="match status" value="1"/>
</dbReference>
<dbReference type="PANTHER" id="PTHR31157:SF1">
    <property type="entry name" value="SCP DOMAIN-CONTAINING PROTEIN"/>
    <property type="match status" value="1"/>
</dbReference>
<organism evidence="4 5">
    <name type="scientific">Deinococcus arenicola</name>
    <dbReference type="NCBI Taxonomy" id="2994950"/>
    <lineage>
        <taxon>Bacteria</taxon>
        <taxon>Thermotogati</taxon>
        <taxon>Deinococcota</taxon>
        <taxon>Deinococci</taxon>
        <taxon>Deinococcales</taxon>
        <taxon>Deinococcaceae</taxon>
        <taxon>Deinococcus</taxon>
    </lineage>
</organism>
<comment type="caution">
    <text evidence="4">The sequence shown here is derived from an EMBL/GenBank/DDBJ whole genome shotgun (WGS) entry which is preliminary data.</text>
</comment>